<evidence type="ECO:0000313" key="4">
    <source>
        <dbReference type="EMBL" id="MBB5180352.1"/>
    </source>
</evidence>
<dbReference type="InterPro" id="IPR006016">
    <property type="entry name" value="UspA"/>
</dbReference>
<comment type="subcellular location">
    <subcellularLocation>
        <location evidence="2">Cytoplasm</location>
    </subcellularLocation>
</comment>
<feature type="domain" description="UspA" evidence="3">
    <location>
        <begin position="5"/>
        <end position="143"/>
    </location>
</feature>
<dbReference type="PANTHER" id="PTHR46268:SF6">
    <property type="entry name" value="UNIVERSAL STRESS PROTEIN UP12"/>
    <property type="match status" value="1"/>
</dbReference>
<organism evidence="4 5">
    <name type="scientific">Planococcus koreensis</name>
    <dbReference type="NCBI Taxonomy" id="112331"/>
    <lineage>
        <taxon>Bacteria</taxon>
        <taxon>Bacillati</taxon>
        <taxon>Bacillota</taxon>
        <taxon>Bacilli</taxon>
        <taxon>Bacillales</taxon>
        <taxon>Caryophanaceae</taxon>
        <taxon>Planococcus</taxon>
    </lineage>
</organism>
<dbReference type="AlphaFoldDB" id="A0A7W8FUZ8"/>
<protein>
    <recommendedName>
        <fullName evidence="2">Universal stress protein</fullName>
    </recommendedName>
</protein>
<dbReference type="CDD" id="cd00293">
    <property type="entry name" value="USP-like"/>
    <property type="match status" value="1"/>
</dbReference>
<proteinExistence type="inferred from homology"/>
<dbReference type="InterPro" id="IPR006015">
    <property type="entry name" value="Universal_stress_UspA"/>
</dbReference>
<keyword evidence="5" id="KW-1185">Reference proteome</keyword>
<dbReference type="Proteomes" id="UP000525923">
    <property type="component" value="Unassembled WGS sequence"/>
</dbReference>
<dbReference type="EMBL" id="JACHHE010000004">
    <property type="protein sequence ID" value="MBB5180352.1"/>
    <property type="molecule type" value="Genomic_DNA"/>
</dbReference>
<gene>
    <name evidence="4" type="ORF">HNQ44_001780</name>
</gene>
<dbReference type="GO" id="GO:0005737">
    <property type="term" value="C:cytoplasm"/>
    <property type="evidence" value="ECO:0007669"/>
    <property type="project" value="UniProtKB-SubCell"/>
</dbReference>
<name>A0A7W8FUZ8_9BACL</name>
<accession>A0A7W8FUZ8</accession>
<dbReference type="SUPFAM" id="SSF52402">
    <property type="entry name" value="Adenine nucleotide alpha hydrolases-like"/>
    <property type="match status" value="1"/>
</dbReference>
<dbReference type="Pfam" id="PF00582">
    <property type="entry name" value="Usp"/>
    <property type="match status" value="1"/>
</dbReference>
<dbReference type="InterPro" id="IPR014729">
    <property type="entry name" value="Rossmann-like_a/b/a_fold"/>
</dbReference>
<keyword evidence="2" id="KW-0963">Cytoplasm</keyword>
<dbReference type="PRINTS" id="PR01438">
    <property type="entry name" value="UNVRSLSTRESS"/>
</dbReference>
<dbReference type="OrthoDB" id="9789668at2"/>
<comment type="caution">
    <text evidence="4">The sequence shown here is derived from an EMBL/GenBank/DDBJ whole genome shotgun (WGS) entry which is preliminary data.</text>
</comment>
<dbReference type="PANTHER" id="PTHR46268">
    <property type="entry name" value="STRESS RESPONSE PROTEIN NHAX"/>
    <property type="match status" value="1"/>
</dbReference>
<evidence type="ECO:0000259" key="3">
    <source>
        <dbReference type="Pfam" id="PF00582"/>
    </source>
</evidence>
<evidence type="ECO:0000313" key="5">
    <source>
        <dbReference type="Proteomes" id="UP000525923"/>
    </source>
</evidence>
<comment type="similarity">
    <text evidence="1 2">Belongs to the universal stress protein A family.</text>
</comment>
<evidence type="ECO:0000256" key="2">
    <source>
        <dbReference type="PIRNR" id="PIRNR006276"/>
    </source>
</evidence>
<evidence type="ECO:0000256" key="1">
    <source>
        <dbReference type="ARBA" id="ARBA00008791"/>
    </source>
</evidence>
<sequence>MTLKYHEILVAIDGSKAAELAFKKSVAIAARNNASLNLVSIIDTSFGSLEAYGREFADKATASAQELLEQYKKEAEIGGVHNVNIIVELGNAKAKIPGELAKRLNADLIVCGATGLSSAERIFLGSVSERIVRTAKVDVLVVRSEDTISE</sequence>
<dbReference type="RefSeq" id="WP_135502129.1">
    <property type="nucleotide sequence ID" value="NZ_JACHHE010000004.1"/>
</dbReference>
<reference evidence="4 5" key="1">
    <citation type="submission" date="2020-08" db="EMBL/GenBank/DDBJ databases">
        <title>Genomic Encyclopedia of Type Strains, Phase IV (KMG-IV): sequencing the most valuable type-strain genomes for metagenomic binning, comparative biology and taxonomic classification.</title>
        <authorList>
            <person name="Goeker M."/>
        </authorList>
    </citation>
    <scope>NUCLEOTIDE SEQUENCE [LARGE SCALE GENOMIC DNA]</scope>
    <source>
        <strain evidence="4 5">DSM 15895</strain>
    </source>
</reference>
<dbReference type="PIRSF" id="PIRSF006276">
    <property type="entry name" value="UspA"/>
    <property type="match status" value="1"/>
</dbReference>
<dbReference type="Gene3D" id="3.40.50.620">
    <property type="entry name" value="HUPs"/>
    <property type="match status" value="1"/>
</dbReference>